<keyword evidence="4" id="KW-1185">Reference proteome</keyword>
<accession>A0A6P1TH73</accession>
<dbReference type="AlphaFoldDB" id="A0A6P1TH73"/>
<dbReference type="PANTHER" id="PTHR45947:SF3">
    <property type="entry name" value="SULFOQUINOVOSYL TRANSFERASE SQD2"/>
    <property type="match status" value="1"/>
</dbReference>
<evidence type="ECO:0000313" key="2">
    <source>
        <dbReference type="EMBL" id="MBB5211843.1"/>
    </source>
</evidence>
<sequence>MKKILLVIESCNPELSSVPLVGYNFFRAISEVADVHLATHCRNRDALTRKGIIENVTYYEESAGEKLYYRVISFLSSFRGRIIWPLRHALQFPIFFFFDRYIYNKFSRPVSQGVFDVVHTMTPILPRYPYKISKACKSGPRKTPFVLGPVNGGVPYPGAFKSISNREFGYLNWLRKIGAWVVPGYRYTYKSADKILAGSTFTANWIRTTFPESAENVHLLYENGVPESFYNISSKTENCFPGRDSDKFRLLFIGRLEPYKGCDMLLEAYSKVPESIRSNLELTIVGDGSERGRLEDMASRLGISGQVHFCGWIDHSEVQEECAAAHLFCFPSVREFGGAVVMEAMAAGLPCIVVDNGGIGEYVTSDSGVKLAPVGRGNVVDRMAQEIVELSRDRARYEQMVTATKDRAKQFSWSHKGKTLAKIYDQLTVSAVTN</sequence>
<feature type="domain" description="Glycosyl transferase family 1" evidence="1">
    <location>
        <begin position="242"/>
        <end position="405"/>
    </location>
</feature>
<dbReference type="Pfam" id="PF00534">
    <property type="entry name" value="Glycos_transf_1"/>
    <property type="match status" value="1"/>
</dbReference>
<dbReference type="PANTHER" id="PTHR45947">
    <property type="entry name" value="SULFOQUINOVOSYL TRANSFERASE SQD2"/>
    <property type="match status" value="1"/>
</dbReference>
<dbReference type="EMBL" id="JACHHR010000002">
    <property type="protein sequence ID" value="MBB5211843.1"/>
    <property type="molecule type" value="Genomic_DNA"/>
</dbReference>
<dbReference type="OrthoDB" id="9802525at2"/>
<dbReference type="RefSeq" id="WP_161859860.1">
    <property type="nucleotide sequence ID" value="NZ_CP047491.1"/>
</dbReference>
<dbReference type="Proteomes" id="UP000464675">
    <property type="component" value="Chromosome"/>
</dbReference>
<evidence type="ECO:0000259" key="1">
    <source>
        <dbReference type="Pfam" id="PF00534"/>
    </source>
</evidence>
<proteinExistence type="predicted"/>
<protein>
    <submittedName>
        <fullName evidence="2 3">Glycosyltransferase</fullName>
    </submittedName>
</protein>
<evidence type="ECO:0000313" key="3">
    <source>
        <dbReference type="EMBL" id="QHQ40569.1"/>
    </source>
</evidence>
<dbReference type="CDD" id="cd03801">
    <property type="entry name" value="GT4_PimA-like"/>
    <property type="match status" value="1"/>
</dbReference>
<dbReference type="Gene3D" id="3.40.50.2000">
    <property type="entry name" value="Glycogen Phosphorylase B"/>
    <property type="match status" value="2"/>
</dbReference>
<reference evidence="2 5" key="2">
    <citation type="submission" date="2020-08" db="EMBL/GenBank/DDBJ databases">
        <title>Genomic Encyclopedia of Type Strains, Phase IV (KMG-IV): sequencing the most valuable type-strain genomes for metagenomic binning, comparative biology and taxonomic classification.</title>
        <authorList>
            <person name="Goeker M."/>
        </authorList>
    </citation>
    <scope>NUCLEOTIDE SEQUENCE [LARGE SCALE GENOMIC DNA]</scope>
    <source>
        <strain evidence="2 5">DSM 11525</strain>
    </source>
</reference>
<dbReference type="EMBL" id="CP047491">
    <property type="protein sequence ID" value="QHQ40569.1"/>
    <property type="molecule type" value="Genomic_DNA"/>
</dbReference>
<dbReference type="InterPro" id="IPR001296">
    <property type="entry name" value="Glyco_trans_1"/>
</dbReference>
<dbReference type="Proteomes" id="UP000563601">
    <property type="component" value="Unassembled WGS sequence"/>
</dbReference>
<reference evidence="3 4" key="1">
    <citation type="submission" date="2020-01" db="EMBL/GenBank/DDBJ databases">
        <title>The possibility of degradation of plastic by Microbulbifer hydrolyticus IRE-31.</title>
        <authorList>
            <person name="Liu L."/>
        </authorList>
    </citation>
    <scope>NUCLEOTIDE SEQUENCE [LARGE SCALE GENOMIC DNA]</scope>
    <source>
        <strain evidence="3 4">IRE-31</strain>
    </source>
</reference>
<dbReference type="SUPFAM" id="SSF53756">
    <property type="entry name" value="UDP-Glycosyltransferase/glycogen phosphorylase"/>
    <property type="match status" value="1"/>
</dbReference>
<gene>
    <name evidence="3" type="ORF">GTQ55_17345</name>
    <name evidence="2" type="ORF">HNQ53_002061</name>
</gene>
<dbReference type="GO" id="GO:0016758">
    <property type="term" value="F:hexosyltransferase activity"/>
    <property type="evidence" value="ECO:0007669"/>
    <property type="project" value="TreeGrafter"/>
</dbReference>
<dbReference type="InterPro" id="IPR050194">
    <property type="entry name" value="Glycosyltransferase_grp1"/>
</dbReference>
<organism evidence="2 5">
    <name type="scientific">Microbulbifer hydrolyticus</name>
    <dbReference type="NCBI Taxonomy" id="48074"/>
    <lineage>
        <taxon>Bacteria</taxon>
        <taxon>Pseudomonadati</taxon>
        <taxon>Pseudomonadota</taxon>
        <taxon>Gammaproteobacteria</taxon>
        <taxon>Cellvibrionales</taxon>
        <taxon>Microbulbiferaceae</taxon>
        <taxon>Microbulbifer</taxon>
    </lineage>
</organism>
<name>A0A6P1TH73_9GAMM</name>
<evidence type="ECO:0000313" key="4">
    <source>
        <dbReference type="Proteomes" id="UP000464675"/>
    </source>
</evidence>
<evidence type="ECO:0000313" key="5">
    <source>
        <dbReference type="Proteomes" id="UP000563601"/>
    </source>
</evidence>